<reference evidence="1 2" key="1">
    <citation type="journal article" date="2004" name="Nucleic Acids Res.">
        <title>The genome sequence of Bacillus cereus ATCC 10987 reveals metabolic adaptations and a large plasmid related to Bacillus anthracis pXO1.</title>
        <authorList>
            <person name="Rasko D.A."/>
            <person name="Ravel J."/>
            <person name="Okstad O.A."/>
            <person name="Helgason E."/>
            <person name="Cer R.Z."/>
            <person name="Jiang L."/>
            <person name="Shores K.A."/>
            <person name="Fouts D.E."/>
            <person name="Tourasse N.J."/>
            <person name="Angiuoli S.V."/>
            <person name="Kolonay J."/>
            <person name="Nelson W.C."/>
            <person name="Kolsto A.-B."/>
            <person name="Fraser C.M."/>
            <person name="Read T.D."/>
        </authorList>
    </citation>
    <scope>NUCLEOTIDE SEQUENCE [LARGE SCALE GENOMIC DNA]</scope>
    <source>
        <strain evidence="2">ATCC 10987 / NRS 248</strain>
    </source>
</reference>
<proteinExistence type="predicted"/>
<dbReference type="EMBL" id="AE017194">
    <property type="protein sequence ID" value="AAS41547.1"/>
    <property type="molecule type" value="Genomic_DNA"/>
</dbReference>
<dbReference type="KEGG" id="bca:BCE_2633"/>
<dbReference type="HOGENOM" id="CLU_2986685_0_0_9"/>
<dbReference type="Proteomes" id="UP000002527">
    <property type="component" value="Chromosome"/>
</dbReference>
<dbReference type="AlphaFoldDB" id="Q737L5"/>
<evidence type="ECO:0000313" key="2">
    <source>
        <dbReference type="Proteomes" id="UP000002527"/>
    </source>
</evidence>
<protein>
    <submittedName>
        <fullName evidence="1">Uncharacterized protein</fullName>
    </submittedName>
</protein>
<accession>Q737L5</accession>
<organism evidence="1 2">
    <name type="scientific">Bacillus cereus (strain ATCC 10987 / NRS 248)</name>
    <dbReference type="NCBI Taxonomy" id="222523"/>
    <lineage>
        <taxon>Bacteria</taxon>
        <taxon>Bacillati</taxon>
        <taxon>Bacillota</taxon>
        <taxon>Bacilli</taxon>
        <taxon>Bacillales</taxon>
        <taxon>Bacillaceae</taxon>
        <taxon>Bacillus</taxon>
        <taxon>Bacillus cereus group</taxon>
    </lineage>
</organism>
<gene>
    <name evidence="1" type="ordered locus">BCE_2633</name>
</gene>
<evidence type="ECO:0000313" key="1">
    <source>
        <dbReference type="EMBL" id="AAS41547.1"/>
    </source>
</evidence>
<name>Q737L5_BACC1</name>
<sequence>MAYEQEKRSRIDSLKQYKFEMKALVFTRIFTPINKHSRQLTGLPAMFIHCTEECLPF</sequence>